<evidence type="ECO:0000256" key="1">
    <source>
        <dbReference type="RuleBase" id="RU364085"/>
    </source>
</evidence>
<keyword evidence="1" id="KW-1133">Transmembrane helix</keyword>
<dbReference type="Pfam" id="PF05758">
    <property type="entry name" value="Ycf1"/>
    <property type="match status" value="1"/>
</dbReference>
<dbReference type="GeneID" id="27984552"/>
<dbReference type="RefSeq" id="YP_009259024.1">
    <property type="nucleotide sequence ID" value="NC_030371.1"/>
</dbReference>
<evidence type="ECO:0000256" key="2">
    <source>
        <dbReference type="SAM" id="MobiDB-lite"/>
    </source>
</evidence>
<feature type="transmembrane region" description="Helical" evidence="1">
    <location>
        <begin position="147"/>
        <end position="167"/>
    </location>
</feature>
<feature type="region of interest" description="Disordered" evidence="2">
    <location>
        <begin position="267"/>
        <end position="288"/>
    </location>
</feature>
<feature type="transmembrane region" description="Helical" evidence="1">
    <location>
        <begin position="80"/>
        <end position="101"/>
    </location>
</feature>
<feature type="transmembrane region" description="Helical" evidence="1">
    <location>
        <begin position="187"/>
        <end position="215"/>
    </location>
</feature>
<dbReference type="EMBL" id="KR270822">
    <property type="protein sequence ID" value="AKJ83595.1"/>
    <property type="molecule type" value="Genomic_DNA"/>
</dbReference>
<keyword evidence="1" id="KW-0812">Transmembrane</keyword>
<keyword evidence="1" id="KW-0653">Protein transport</keyword>
<dbReference type="InterPro" id="IPR008896">
    <property type="entry name" value="TIC214"/>
</dbReference>
<organism evidence="3">
    <name type="scientific">Spathiphyllum kochii</name>
    <dbReference type="NCBI Taxonomy" id="1662495"/>
    <lineage>
        <taxon>Eukaryota</taxon>
        <taxon>Viridiplantae</taxon>
        <taxon>Streptophyta</taxon>
        <taxon>Embryophyta</taxon>
        <taxon>Tracheophyta</taxon>
        <taxon>Spermatophyta</taxon>
        <taxon>Magnoliopsida</taxon>
        <taxon>Liliopsida</taxon>
        <taxon>Araceae</taxon>
        <taxon>Pothoideae</taxon>
        <taxon>Monstereae</taxon>
        <taxon>Spathiphyllum</taxon>
    </lineage>
</organism>
<comment type="subcellular location">
    <subcellularLocation>
        <location evidence="1">Plastid</location>
        <location evidence="1">Chloroplast inner membrane</location>
    </subcellularLocation>
</comment>
<evidence type="ECO:0000313" key="3">
    <source>
        <dbReference type="EMBL" id="AKJ83595.1"/>
    </source>
</evidence>
<comment type="function">
    <text evidence="1">Involved in protein precursor import into chloroplasts. May be part of an intermediate translocation complex acting as a protein-conducting channel at the inner envelope.</text>
</comment>
<comment type="similarity">
    <text evidence="1">Belongs to the TIC214 family.</text>
</comment>
<dbReference type="PANTHER" id="PTHR33163:SF40">
    <property type="entry name" value="PROTEIN TIC 214"/>
    <property type="match status" value="1"/>
</dbReference>
<name>A0A186L6R4_9ARAE</name>
<sequence>MKVSKSSYNNREIAIQKKRRRFVMIFKFFLLGNPLSLCIKIMHSVVIVGLYYGFMTTFSIGPSYLFLLRAWVMEERSEKQISATTGFIMGQLFMFISIYYAPLHLALGKPHTITVLVLPYLLFHFFWNNNKNFLDYRSTIRNSIRNFSIQCIFLNNCIFQLFNHFILPSSTLARLVNIYMFRCNNKMLFVTSSFIGWLIGHILFIKWVELVLFWIRQNHSIQSNKYLLSELRNSLAQIFNILLFITCIFYLGRMPLPIFTKKLKETSTTEESEENEKESDIETTSEPKERFSSGILVTKKQLRNQKKGFLLVPKKKKIHTKLMKQTKSQRMEKKKQKDEFHLNFKETWYNYKYKDSPIYKDSYLDIYQEQELWELKSKEDPNLFWFEKPLVTFLFDCKRWNRPFRYIKNDRFENAVRNEMSQYFFYACPSDGKPKISFTYPPSLSTFSEMIERKISLYTTEKLSHEDNYWVYINEQKKHSLSNELINRIKTLEKKTGSLSLDVLEKRIRLCNDENQKECLPKMYDPFLNGPYRGKITKLYSRSIRDDLITSIDAEESIVWLLQYARESPYVWINKIHGLLPNDSPPKEFEYQKNLFDGEFLLTNIGHSLTTIGEVPLESPPSLNFNLKNVSLLAEEKRIDSEKQAKCLQWIFDVVTTDYNDQTIRNPNNKWIFPGIEEIRKGVPRWSYKLTDGLEEQEEENEEESTEDHEIRSRKAKRVVIYTDKDETSNSISNTSDTDPAEEVSLIRYSQQSDFRRDLIKGSMRAQRRKTVTGEIFQTNVHSPLFLDQIDKTFFFSFDISEMMNLVFRGWVGRRSEFQVYDSEKEETKEREKKNKEKKEENERITLSETWDSLIFAQAIRGSMLVTQSILRKYIVLPSLIIAKNVGRILLFQFPEWYEDLKDWNREMHVKCTYNGVQLSETEFPKDWLTDGIQIKILFPFCLKPWRKSKVRSHHRDTMRKKGKKDNFCFLTVWGREAELPFGSPRKQPSFFEPILKEFKKKMRNFEKSFSLSLVLRVSKKMRKWFFKISKEKKRWVRKIVLVIKRIMKELEKINPIFLFGFGKVKVYESNENRRDSIISNKITDESTTRIRSTNWTKYSLIEKKIKDLADRTSTIRNQIEQITKDKKKTVLTPSISISPDKTNCADKNAELQKPIWQILKRKTTRLIRKLYYFLKYFIERIYSDILLCTINILRTNAQLFLESTKKMINKFFYHDETNQEGIDQTNQNTIHFISTMKKSLSNITNISNKNSNIYCDLSSLSQAYVFYTLSQVQVTNLYYLKSVLQYHGIHLFLKNRIKDYCGTRGLFDSKPKYKKVYKSGMNEWKNWLKSHYQYNLSQTQWSRLVPQKWRNKVNQHCTPQKKDSIILDSYKKNQLIHYVKQNYYGIDSWTGEKEKLKKNYKYHFLAHKYMNYEDGGDSYIYPSPLQVNRDKKIPYNFNTQKTQKPESFYVLVGTNISDYLGEKSSLYGEKNLDRKYFDCRILRFCFRKNINIDTWTNMHIGTKINKNTKAGTYNYPKIYNKDINPFAIHQKTKTSNKRKTFFDWMGMNKEKLYCPISNLESWFFPEFGLLYDVYKLKPWIIPIQFLLLNIHRNTNISQNKNINGNQKKDINLQSNKKEYLELENRNQQEKKQKPNQRDFGSDTQQDTQKQKKKEDVEKNDTGSTIKKRRKKKQFKSKKEAELDLFLKKHFLFQLRWDDSLNQRMINNIKVYCLLLRLINLKEIAIYSIQRGEMRLDVMLIQRDSSLTELIKKGIFFIEPVRLSKKWNEEFIIYQTLGISLVNKSKQQTDRRYIKEKYLDENPFEKSISRHSTMFVSKDKNNYDLFVPENILSTRRRRELRILICFNPWRGNVVDVDRNPIFFNENNIRNYGQFLKKDGLFNTDANKNKLIKFKLFLWPNYRLEDLVCMNRYWFDTTNGSSFSMSRIQMYPQSSELIDKLIE</sequence>
<keyword evidence="1 3" id="KW-0150">Chloroplast</keyword>
<feature type="transmembrane region" description="Helical" evidence="1">
    <location>
        <begin position="21"/>
        <end position="43"/>
    </location>
</feature>
<protein>
    <recommendedName>
        <fullName evidence="1">Protein TIC 214</fullName>
    </recommendedName>
    <alternativeName>
        <fullName evidence="1">Translocon at the inner envelope membrane of chloroplasts 214</fullName>
    </alternativeName>
</protein>
<feature type="transmembrane region" description="Helical" evidence="1">
    <location>
        <begin position="49"/>
        <end position="68"/>
    </location>
</feature>
<geneLocation type="chloroplast" evidence="3"/>
<feature type="compositionally biased region" description="Acidic residues" evidence="2">
    <location>
        <begin position="268"/>
        <end position="283"/>
    </location>
</feature>
<feature type="region of interest" description="Disordered" evidence="2">
    <location>
        <begin position="692"/>
        <end position="712"/>
    </location>
</feature>
<accession>A0A186L6R4</accession>
<dbReference type="GO" id="GO:0009706">
    <property type="term" value="C:chloroplast inner membrane"/>
    <property type="evidence" value="ECO:0007669"/>
    <property type="project" value="UniProtKB-SubCell"/>
</dbReference>
<keyword evidence="1" id="KW-0472">Membrane</keyword>
<feature type="compositionally biased region" description="Basic and acidic residues" evidence="2">
    <location>
        <begin position="1626"/>
        <end position="1641"/>
    </location>
</feature>
<proteinExistence type="inferred from homology"/>
<reference evidence="3" key="1">
    <citation type="submission" date="2015-04" db="EMBL/GenBank/DDBJ databases">
        <title>The complete chloroplast genome sequence of Spathiphyllum Kochii.</title>
        <authorList>
            <person name="Han L."/>
            <person name="Wang Z."/>
            <person name="Wang B."/>
        </authorList>
    </citation>
    <scope>NUCLEOTIDE SEQUENCE</scope>
    <source>
        <strain evidence="3">GP</strain>
    </source>
</reference>
<feature type="compositionally biased region" description="Acidic residues" evidence="2">
    <location>
        <begin position="693"/>
        <end position="707"/>
    </location>
</feature>
<dbReference type="GO" id="GO:0015031">
    <property type="term" value="P:protein transport"/>
    <property type="evidence" value="ECO:0007669"/>
    <property type="project" value="UniProtKB-KW"/>
</dbReference>
<keyword evidence="1" id="KW-1001">Plastid inner membrane</keyword>
<keyword evidence="1" id="KW-0813">Transport</keyword>
<gene>
    <name evidence="3" type="primary">ycf1</name>
    <name evidence="1" type="synonym">TIC214</name>
    <name evidence="3" type="ORF">COESC_p080</name>
</gene>
<comment type="subunit">
    <text evidence="1">Part of the Tic complex.</text>
</comment>
<dbReference type="PANTHER" id="PTHR33163">
    <property type="entry name" value="PROTEIN TIC 214-RELATED"/>
    <property type="match status" value="1"/>
</dbReference>
<keyword evidence="1 3" id="KW-0934">Plastid</keyword>
<feature type="transmembrane region" description="Helical" evidence="1">
    <location>
        <begin position="107"/>
        <end position="127"/>
    </location>
</feature>
<feature type="transmembrane region" description="Helical" evidence="1">
    <location>
        <begin position="235"/>
        <end position="252"/>
    </location>
</feature>
<feature type="compositionally biased region" description="Basic and acidic residues" evidence="2">
    <location>
        <begin position="1649"/>
        <end position="1661"/>
    </location>
</feature>
<feature type="region of interest" description="Disordered" evidence="2">
    <location>
        <begin position="1626"/>
        <end position="1673"/>
    </location>
</feature>
<feature type="region of interest" description="Disordered" evidence="2">
    <location>
        <begin position="823"/>
        <end position="842"/>
    </location>
</feature>